<name>A0ABR0EZ50_ZASCE</name>
<feature type="compositionally biased region" description="Polar residues" evidence="1">
    <location>
        <begin position="67"/>
        <end position="96"/>
    </location>
</feature>
<dbReference type="EMBL" id="JAXOVC010000001">
    <property type="protein sequence ID" value="KAK4506340.1"/>
    <property type="molecule type" value="Genomic_DNA"/>
</dbReference>
<reference evidence="2 3" key="1">
    <citation type="journal article" date="2023" name="G3 (Bethesda)">
        <title>A chromosome-level genome assembly of Zasmidium syzygii isolated from banana leaves.</title>
        <authorList>
            <person name="van Westerhoven A.C."/>
            <person name="Mehrabi R."/>
            <person name="Talebi R."/>
            <person name="Steentjes M.B.F."/>
            <person name="Corcolon B."/>
            <person name="Chong P.A."/>
            <person name="Kema G.H.J."/>
            <person name="Seidl M.F."/>
        </authorList>
    </citation>
    <scope>NUCLEOTIDE SEQUENCE [LARGE SCALE GENOMIC DNA]</scope>
    <source>
        <strain evidence="2 3">P124</strain>
    </source>
</reference>
<comment type="caution">
    <text evidence="2">The sequence shown here is derived from an EMBL/GenBank/DDBJ whole genome shotgun (WGS) entry which is preliminary data.</text>
</comment>
<proteinExistence type="predicted"/>
<feature type="region of interest" description="Disordered" evidence="1">
    <location>
        <begin position="1"/>
        <end position="167"/>
    </location>
</feature>
<organism evidence="2 3">
    <name type="scientific">Zasmidium cellare</name>
    <name type="common">Wine cellar mold</name>
    <name type="synonym">Racodium cellare</name>
    <dbReference type="NCBI Taxonomy" id="395010"/>
    <lineage>
        <taxon>Eukaryota</taxon>
        <taxon>Fungi</taxon>
        <taxon>Dikarya</taxon>
        <taxon>Ascomycota</taxon>
        <taxon>Pezizomycotina</taxon>
        <taxon>Dothideomycetes</taxon>
        <taxon>Dothideomycetidae</taxon>
        <taxon>Mycosphaerellales</taxon>
        <taxon>Mycosphaerellaceae</taxon>
        <taxon>Zasmidium</taxon>
    </lineage>
</organism>
<evidence type="ECO:0000313" key="2">
    <source>
        <dbReference type="EMBL" id="KAK4506340.1"/>
    </source>
</evidence>
<feature type="compositionally biased region" description="Low complexity" evidence="1">
    <location>
        <begin position="139"/>
        <end position="156"/>
    </location>
</feature>
<feature type="compositionally biased region" description="Polar residues" evidence="1">
    <location>
        <begin position="1"/>
        <end position="14"/>
    </location>
</feature>
<evidence type="ECO:0000256" key="1">
    <source>
        <dbReference type="SAM" id="MobiDB-lite"/>
    </source>
</evidence>
<gene>
    <name evidence="2" type="ORF">PRZ48_000070</name>
</gene>
<sequence length="336" mass="37442">MATHQQDNGQSPQENRPRQPWRSRRVAEKQQAGVDAEAEKENAPPVDNATADDSIAGSRTPLGDITDQVSNLNLNRVSQRRPQNNARADFISSSSIPDPLPQFPSESSTQPEVEDDGFTVVQTRAEKRAAKRRQPTVVQPTNNPRAPQPNAAPRQPSTFPSGPRTKIHGILHSEQRPGMIFRHLDIRPCTNPNAKLSDPGVSMGPDGKLWMKKWRNWGVVAQHGETVTECPIYTHNDNGLANKPHELRGEYLSLMPFGVFDEEAFVNQSPGNPVLKIGTEFSRDLTRSTMVFRYTELQTRSMECDELAKVAELDGESTEILRRYAARAMLGFVDGE</sequence>
<accession>A0ABR0EZ50</accession>
<protein>
    <submittedName>
        <fullName evidence="2">Uncharacterized protein</fullName>
    </submittedName>
</protein>
<keyword evidence="3" id="KW-1185">Reference proteome</keyword>
<evidence type="ECO:0000313" key="3">
    <source>
        <dbReference type="Proteomes" id="UP001305779"/>
    </source>
</evidence>
<dbReference type="Proteomes" id="UP001305779">
    <property type="component" value="Unassembled WGS sequence"/>
</dbReference>